<reference evidence="1 2" key="1">
    <citation type="journal article" date="2018" name="Nat. Biotechnol.">
        <title>A standardized bacterial taxonomy based on genome phylogeny substantially revises the tree of life.</title>
        <authorList>
            <person name="Parks D.H."/>
            <person name="Chuvochina M."/>
            <person name="Waite D.W."/>
            <person name="Rinke C."/>
            <person name="Skarshewski A."/>
            <person name="Chaumeil P.A."/>
            <person name="Hugenholtz P."/>
        </authorList>
    </citation>
    <scope>NUCLEOTIDE SEQUENCE [LARGE SCALE GENOMIC DNA]</scope>
    <source>
        <strain evidence="1">UBA11978</strain>
    </source>
</reference>
<dbReference type="AlphaFoldDB" id="A0A350P0H2"/>
<evidence type="ECO:0000313" key="2">
    <source>
        <dbReference type="Proteomes" id="UP000263517"/>
    </source>
</evidence>
<dbReference type="Proteomes" id="UP000263517">
    <property type="component" value="Unassembled WGS sequence"/>
</dbReference>
<accession>A0A350P0H2</accession>
<protein>
    <submittedName>
        <fullName evidence="1">Uncharacterized protein</fullName>
    </submittedName>
</protein>
<dbReference type="EMBL" id="DNAN01000120">
    <property type="protein sequence ID" value="HAW74789.1"/>
    <property type="molecule type" value="Genomic_DNA"/>
</dbReference>
<evidence type="ECO:0000313" key="1">
    <source>
        <dbReference type="EMBL" id="HAW74789.1"/>
    </source>
</evidence>
<sequence>MKTYKAKVELFRNGSLNEQAVRECGTRMEACILHTLQTVFDEALTLSMEHLDALCLQKVGSSLLINVSTEGSLEVCDKEGYLSIKTSKWDFRLQYDDNAPIHARLSTVPYVFRTSSTLDNRTTQVNIFIVPEGEGQMRSEITLSDVTAETFESVQNQCFGYGYGTTVKAITLLSEQEEVA</sequence>
<proteinExistence type="predicted"/>
<name>A0A350P0H2_9ALTE</name>
<gene>
    <name evidence="1" type="ORF">DCW74_03530</name>
</gene>
<comment type="caution">
    <text evidence="1">The sequence shown here is derived from an EMBL/GenBank/DDBJ whole genome shotgun (WGS) entry which is preliminary data.</text>
</comment>
<organism evidence="1 2">
    <name type="scientific">Alteromonas australica</name>
    <dbReference type="NCBI Taxonomy" id="589873"/>
    <lineage>
        <taxon>Bacteria</taxon>
        <taxon>Pseudomonadati</taxon>
        <taxon>Pseudomonadota</taxon>
        <taxon>Gammaproteobacteria</taxon>
        <taxon>Alteromonadales</taxon>
        <taxon>Alteromonadaceae</taxon>
        <taxon>Alteromonas/Salinimonas group</taxon>
        <taxon>Alteromonas</taxon>
    </lineage>
</organism>